<evidence type="ECO:0000256" key="13">
    <source>
        <dbReference type="ARBA" id="ARBA00022989"/>
    </source>
</evidence>
<evidence type="ECO:0000256" key="16">
    <source>
        <dbReference type="SAM" id="MobiDB-lite"/>
    </source>
</evidence>
<dbReference type="GO" id="GO:0004674">
    <property type="term" value="F:protein serine/threonine kinase activity"/>
    <property type="evidence" value="ECO:0007669"/>
    <property type="project" value="UniProtKB-KW"/>
</dbReference>
<evidence type="ECO:0000313" key="20">
    <source>
        <dbReference type="EMBL" id="EYU46037.1"/>
    </source>
</evidence>
<dbReference type="PANTHER" id="PTHR45974:SF134">
    <property type="entry name" value="OS01G0960400 PROTEIN"/>
    <property type="match status" value="1"/>
</dbReference>
<dbReference type="InterPro" id="IPR001611">
    <property type="entry name" value="Leu-rich_rpt"/>
</dbReference>
<keyword evidence="14 17" id="KW-0472">Membrane</keyword>
<dbReference type="GO" id="GO:0016020">
    <property type="term" value="C:membrane"/>
    <property type="evidence" value="ECO:0007669"/>
    <property type="project" value="UniProtKB-SubCell"/>
</dbReference>
<feature type="non-terminal residue" evidence="20">
    <location>
        <position position="737"/>
    </location>
</feature>
<dbReference type="InterPro" id="IPR000719">
    <property type="entry name" value="Prot_kinase_dom"/>
</dbReference>
<keyword evidence="9" id="KW-0677">Repeat</keyword>
<evidence type="ECO:0000256" key="15">
    <source>
        <dbReference type="ARBA" id="ARBA00023180"/>
    </source>
</evidence>
<evidence type="ECO:0000256" key="17">
    <source>
        <dbReference type="SAM" id="Phobius"/>
    </source>
</evidence>
<evidence type="ECO:0000256" key="8">
    <source>
        <dbReference type="ARBA" id="ARBA00022729"/>
    </source>
</evidence>
<dbReference type="Gene3D" id="3.80.10.10">
    <property type="entry name" value="Ribonuclease Inhibitor"/>
    <property type="match status" value="2"/>
</dbReference>
<name>A0A022RZT9_ERYGU</name>
<gene>
    <name evidence="20" type="ORF">MIMGU_mgv1a026096mg</name>
</gene>
<reference evidence="20 21" key="1">
    <citation type="journal article" date="2013" name="Proc. Natl. Acad. Sci. U.S.A.">
        <title>Fine-scale variation in meiotic recombination in Mimulus inferred from population shotgun sequencing.</title>
        <authorList>
            <person name="Hellsten U."/>
            <person name="Wright K.M."/>
            <person name="Jenkins J."/>
            <person name="Shu S."/>
            <person name="Yuan Y."/>
            <person name="Wessler S.R."/>
            <person name="Schmutz J."/>
            <person name="Willis J.H."/>
            <person name="Rokhsar D.S."/>
        </authorList>
    </citation>
    <scope>NUCLEOTIDE SEQUENCE [LARGE SCALE GENOMIC DNA]</scope>
    <source>
        <strain evidence="21">cv. DUN x IM62</strain>
    </source>
</reference>
<dbReference type="STRING" id="4155.A0A022RZT9"/>
<keyword evidence="7 17" id="KW-0812">Transmembrane</keyword>
<dbReference type="EMBL" id="KI630171">
    <property type="protein sequence ID" value="EYU46037.1"/>
    <property type="molecule type" value="Genomic_DNA"/>
</dbReference>
<feature type="compositionally biased region" description="Low complexity" evidence="16">
    <location>
        <begin position="697"/>
        <end position="714"/>
    </location>
</feature>
<dbReference type="EC" id="2.7.11.1" evidence="3"/>
<dbReference type="InterPro" id="IPR001245">
    <property type="entry name" value="Ser-Thr/Tyr_kinase_cat_dom"/>
</dbReference>
<evidence type="ECO:0000256" key="1">
    <source>
        <dbReference type="ARBA" id="ARBA00004370"/>
    </source>
</evidence>
<dbReference type="Gene3D" id="1.10.510.10">
    <property type="entry name" value="Transferase(Phosphotransferase) domain 1"/>
    <property type="match status" value="2"/>
</dbReference>
<feature type="signal peptide" evidence="18">
    <location>
        <begin position="1"/>
        <end position="28"/>
    </location>
</feature>
<keyword evidence="6" id="KW-0808">Transferase</keyword>
<keyword evidence="13 17" id="KW-1133">Transmembrane helix</keyword>
<dbReference type="InterPro" id="IPR032675">
    <property type="entry name" value="LRR_dom_sf"/>
</dbReference>
<keyword evidence="4" id="KW-0723">Serine/threonine-protein kinase</keyword>
<keyword evidence="10" id="KW-0547">Nucleotide-binding</keyword>
<dbReference type="GO" id="GO:0005524">
    <property type="term" value="F:ATP binding"/>
    <property type="evidence" value="ECO:0007669"/>
    <property type="project" value="UniProtKB-KW"/>
</dbReference>
<evidence type="ECO:0000256" key="9">
    <source>
        <dbReference type="ARBA" id="ARBA00022737"/>
    </source>
</evidence>
<keyword evidence="5" id="KW-0433">Leucine-rich repeat</keyword>
<evidence type="ECO:0000256" key="11">
    <source>
        <dbReference type="ARBA" id="ARBA00022777"/>
    </source>
</evidence>
<dbReference type="AlphaFoldDB" id="A0A022RZT9"/>
<keyword evidence="8 18" id="KW-0732">Signal</keyword>
<evidence type="ECO:0000256" key="6">
    <source>
        <dbReference type="ARBA" id="ARBA00022679"/>
    </source>
</evidence>
<evidence type="ECO:0000256" key="14">
    <source>
        <dbReference type="ARBA" id="ARBA00023136"/>
    </source>
</evidence>
<dbReference type="SUPFAM" id="SSF52058">
    <property type="entry name" value="L domain-like"/>
    <property type="match status" value="1"/>
</dbReference>
<feature type="transmembrane region" description="Helical" evidence="17">
    <location>
        <begin position="475"/>
        <end position="503"/>
    </location>
</feature>
<evidence type="ECO:0000256" key="3">
    <source>
        <dbReference type="ARBA" id="ARBA00012513"/>
    </source>
</evidence>
<evidence type="ECO:0000256" key="18">
    <source>
        <dbReference type="SAM" id="SignalP"/>
    </source>
</evidence>
<dbReference type="InterPro" id="IPR011009">
    <property type="entry name" value="Kinase-like_dom_sf"/>
</dbReference>
<comment type="similarity">
    <text evidence="2">Belongs to the protein kinase superfamily. Ser/Thr protein kinase family.</text>
</comment>
<keyword evidence="15" id="KW-0325">Glycoprotein</keyword>
<evidence type="ECO:0000256" key="7">
    <source>
        <dbReference type="ARBA" id="ARBA00022692"/>
    </source>
</evidence>
<keyword evidence="12" id="KW-0067">ATP-binding</keyword>
<feature type="chain" id="PRO_5001508026" description="non-specific serine/threonine protein kinase" evidence="18">
    <location>
        <begin position="29"/>
        <end position="737"/>
    </location>
</feature>
<dbReference type="PANTHER" id="PTHR45974">
    <property type="entry name" value="RECEPTOR-LIKE PROTEIN 55"/>
    <property type="match status" value="1"/>
</dbReference>
<sequence>MVTYAKLPTTLVACFCLVSSLLLTGSNGQNTHPVEVNALRSIKLSLTDEYEYLSNWKKGDPCTANWTGVICYNTTLDDGYFHIRELLLLNMNLSGSLSPELGRLSYVKILLLNGNQLTGSLPDELGYLSNLDRIQIDQNQISGQIPRSFANLTKAKHFHMNNNSLSGQIPPELSRLPILVHLLLDNNNLSGYLPPELSELPNLLILYAFFASQLDNNNFNGSTIPSSYGNMSRLLKFDLSNNNLNGTIPPSFSKLPLLQKLLQGNPVCSNESLVQLCTPREGFFDKTLNTTKDLNDCLPQSCPPPYDYAPASPSIRCFCAAPLYIGYRLKSPGFSDFLPYYDAFKEYLTSGLDLNLYQLHIDSAVWQNGPRLRMHLEIFPMYVNNSVRIFNKSEVMRIQGLFSGWRIRDSKVFGPFELLNFTLSDVYRDGKSFFNLLSYINNYMFKKKKNHRNSKLYFYCTEFPTPSPSGISKGALVGIILGTIAGTIALSAFVSLVILRLYIRKHHPSSRSHLCEYHNIYISDYACKFKVALNFSMRVRIALGAARGIHYLHAEANPPIFHRDIKATNILLDSKLTAKVADFGLSRLATMPELEGAMPAHVSTVVKGTPVNTAYLSGMVFSIIDDKMGSYPSECVEKFLILALSCCKNETEERPSMAKVVRELENIWLMMPETEITESSSSSFVSEPAVKVASTTSIPYSSSSSSSIPSRRTTPFVSEDVSRSTDLVSGVIHTVEP</sequence>
<feature type="domain" description="Protein kinase" evidence="19">
    <location>
        <begin position="326"/>
        <end position="737"/>
    </location>
</feature>
<keyword evidence="11" id="KW-0418">Kinase</keyword>
<evidence type="ECO:0000313" key="21">
    <source>
        <dbReference type="Proteomes" id="UP000030748"/>
    </source>
</evidence>
<dbReference type="PROSITE" id="PS50011">
    <property type="entry name" value="PROTEIN_KINASE_DOM"/>
    <property type="match status" value="1"/>
</dbReference>
<evidence type="ECO:0000256" key="12">
    <source>
        <dbReference type="ARBA" id="ARBA00022840"/>
    </source>
</evidence>
<dbReference type="FunFam" id="3.80.10.10:FF:000400">
    <property type="entry name" value="Nuclear pore complex protein NUP107"/>
    <property type="match status" value="1"/>
</dbReference>
<protein>
    <recommendedName>
        <fullName evidence="3">non-specific serine/threonine protein kinase</fullName>
        <ecNumber evidence="3">2.7.11.1</ecNumber>
    </recommendedName>
</protein>
<dbReference type="SUPFAM" id="SSF56112">
    <property type="entry name" value="Protein kinase-like (PK-like)"/>
    <property type="match status" value="1"/>
</dbReference>
<evidence type="ECO:0000256" key="2">
    <source>
        <dbReference type="ARBA" id="ARBA00008684"/>
    </source>
</evidence>
<dbReference type="InterPro" id="IPR008271">
    <property type="entry name" value="Ser/Thr_kinase_AS"/>
</dbReference>
<comment type="subcellular location">
    <subcellularLocation>
        <location evidence="1">Membrane</location>
    </subcellularLocation>
</comment>
<dbReference type="Pfam" id="PF00560">
    <property type="entry name" value="LRR_1"/>
    <property type="match status" value="4"/>
</dbReference>
<dbReference type="Pfam" id="PF08263">
    <property type="entry name" value="LRRNT_2"/>
    <property type="match status" value="1"/>
</dbReference>
<dbReference type="SMART" id="SM00220">
    <property type="entry name" value="S_TKc"/>
    <property type="match status" value="1"/>
</dbReference>
<evidence type="ECO:0000256" key="10">
    <source>
        <dbReference type="ARBA" id="ARBA00022741"/>
    </source>
</evidence>
<dbReference type="Pfam" id="PF07714">
    <property type="entry name" value="PK_Tyr_Ser-Thr"/>
    <property type="match status" value="1"/>
</dbReference>
<dbReference type="Proteomes" id="UP000030748">
    <property type="component" value="Unassembled WGS sequence"/>
</dbReference>
<dbReference type="PROSITE" id="PS00108">
    <property type="entry name" value="PROTEIN_KINASE_ST"/>
    <property type="match status" value="1"/>
</dbReference>
<evidence type="ECO:0000256" key="4">
    <source>
        <dbReference type="ARBA" id="ARBA00022527"/>
    </source>
</evidence>
<organism evidence="20 21">
    <name type="scientific">Erythranthe guttata</name>
    <name type="common">Yellow monkey flower</name>
    <name type="synonym">Mimulus guttatus</name>
    <dbReference type="NCBI Taxonomy" id="4155"/>
    <lineage>
        <taxon>Eukaryota</taxon>
        <taxon>Viridiplantae</taxon>
        <taxon>Streptophyta</taxon>
        <taxon>Embryophyta</taxon>
        <taxon>Tracheophyta</taxon>
        <taxon>Spermatophyta</taxon>
        <taxon>Magnoliopsida</taxon>
        <taxon>eudicotyledons</taxon>
        <taxon>Gunneridae</taxon>
        <taxon>Pentapetalae</taxon>
        <taxon>asterids</taxon>
        <taxon>lamiids</taxon>
        <taxon>Lamiales</taxon>
        <taxon>Phrymaceae</taxon>
        <taxon>Erythranthe</taxon>
    </lineage>
</organism>
<evidence type="ECO:0000259" key="19">
    <source>
        <dbReference type="PROSITE" id="PS50011"/>
    </source>
</evidence>
<dbReference type="InterPro" id="IPR013210">
    <property type="entry name" value="LRR_N_plant-typ"/>
</dbReference>
<evidence type="ECO:0000256" key="5">
    <source>
        <dbReference type="ARBA" id="ARBA00022614"/>
    </source>
</evidence>
<keyword evidence="21" id="KW-1185">Reference proteome</keyword>
<accession>A0A022RZT9</accession>
<feature type="region of interest" description="Disordered" evidence="16">
    <location>
        <begin position="697"/>
        <end position="717"/>
    </location>
</feature>
<proteinExistence type="inferred from homology"/>